<dbReference type="EMBL" id="AP021875">
    <property type="protein sequence ID" value="BBO73881.1"/>
    <property type="molecule type" value="Genomic_DNA"/>
</dbReference>
<feature type="region of interest" description="Disordered" evidence="1">
    <location>
        <begin position="1"/>
        <end position="20"/>
    </location>
</feature>
<reference evidence="2 3" key="1">
    <citation type="submission" date="2019-11" db="EMBL/GenBank/DDBJ databases">
        <title>Comparative genomics of hydrocarbon-degrading Desulfosarcina strains.</title>
        <authorList>
            <person name="Watanabe M."/>
            <person name="Kojima H."/>
            <person name="Fukui M."/>
        </authorList>
    </citation>
    <scope>NUCLEOTIDE SEQUENCE [LARGE SCALE GENOMIC DNA]</scope>
    <source>
        <strain evidence="2 3">PP31</strain>
    </source>
</reference>
<evidence type="ECO:0000313" key="2">
    <source>
        <dbReference type="EMBL" id="BBO73881.1"/>
    </source>
</evidence>
<evidence type="ECO:0000256" key="1">
    <source>
        <dbReference type="SAM" id="MobiDB-lite"/>
    </source>
</evidence>
<dbReference type="KEGG" id="dwd:DSCW_12980"/>
<organism evidence="2 3">
    <name type="scientific">Desulfosarcina widdelii</name>
    <dbReference type="NCBI Taxonomy" id="947919"/>
    <lineage>
        <taxon>Bacteria</taxon>
        <taxon>Pseudomonadati</taxon>
        <taxon>Thermodesulfobacteriota</taxon>
        <taxon>Desulfobacteria</taxon>
        <taxon>Desulfobacterales</taxon>
        <taxon>Desulfosarcinaceae</taxon>
        <taxon>Desulfosarcina</taxon>
    </lineage>
</organism>
<gene>
    <name evidence="2" type="ORF">DSCW_12980</name>
</gene>
<protein>
    <submittedName>
        <fullName evidence="2">Uncharacterized protein</fullName>
    </submittedName>
</protein>
<dbReference type="Proteomes" id="UP000427769">
    <property type="component" value="Chromosome"/>
</dbReference>
<sequence>MGTPHAALGRTLEHSGKGGVGDRITGFQTVLEGHRFPPNLLASKQMGFKRTGVKKPIRLRLKMSEPDECALSFAGQVVKVERYFKKGKMI</sequence>
<keyword evidence="3" id="KW-1185">Reference proteome</keyword>
<proteinExistence type="predicted"/>
<name>A0A5K7Z2Y4_9BACT</name>
<dbReference type="AlphaFoldDB" id="A0A5K7Z2Y4"/>
<evidence type="ECO:0000313" key="3">
    <source>
        <dbReference type="Proteomes" id="UP000427769"/>
    </source>
</evidence>
<accession>A0A5K7Z2Y4</accession>